<dbReference type="SUPFAM" id="SSF51430">
    <property type="entry name" value="NAD(P)-linked oxidoreductase"/>
    <property type="match status" value="1"/>
</dbReference>
<dbReference type="InterPro" id="IPR023210">
    <property type="entry name" value="NADP_OxRdtase_dom"/>
</dbReference>
<dbReference type="EMBL" id="CDMW01000001">
    <property type="protein sequence ID" value="CEL89514.1"/>
    <property type="molecule type" value="Genomic_DNA"/>
</dbReference>
<dbReference type="AlphaFoldDB" id="A0A0B7GIK1"/>
<evidence type="ECO:0000259" key="1">
    <source>
        <dbReference type="Pfam" id="PF00248"/>
    </source>
</evidence>
<dbReference type="CDD" id="cd19092">
    <property type="entry name" value="AKR_BsYcsN_EcYdhF-like"/>
    <property type="match status" value="1"/>
</dbReference>
<dbReference type="Proteomes" id="UP000183504">
    <property type="component" value="Unassembled WGS sequence"/>
</dbReference>
<dbReference type="EC" id="1.1.1.-" evidence="2"/>
<dbReference type="InterPro" id="IPR050523">
    <property type="entry name" value="AKR_Detox_Biosynth"/>
</dbReference>
<proteinExistence type="predicted"/>
<sequence>MKYMTVGNELKEASQLVLGCMRLAEHDPEEVVSVLETAVEVGINFFDHSDVYAGGQSEAKFAKALRTAKIPRDRVLIQSKCGLRDVHTNYHFDFSKDYIISSVEGSLERLQTDYLDVLLLHRPDALMEPEEVAEAFSQLHQAGKVRYFGVSNQNPYQIELLQKSVEQPLIANQLQFGPAHTPMLDAGLNANMLNPLAIVRDGSVLDYCRLHHITIQPWSPFQVDLNQGLFMEHPKYAQLTETLLAFASDYQVSFEALVLAWILRHPAQMQPIVGTMNPQRIRSMVAAFDIELSRADWYKIYKSAGNPLP</sequence>
<accession>A0A0B7GIK1</accession>
<dbReference type="Pfam" id="PF00248">
    <property type="entry name" value="Aldo_ket_red"/>
    <property type="match status" value="1"/>
</dbReference>
<protein>
    <submittedName>
        <fullName evidence="2">Putative oxidoreductase</fullName>
        <ecNumber evidence="2">1.1.1.-</ecNumber>
    </submittedName>
</protein>
<feature type="domain" description="NADP-dependent oxidoreductase" evidence="1">
    <location>
        <begin position="16"/>
        <end position="300"/>
    </location>
</feature>
<dbReference type="PANTHER" id="PTHR43364">
    <property type="entry name" value="NADH-SPECIFIC METHYLGLYOXAL REDUCTASE-RELATED"/>
    <property type="match status" value="1"/>
</dbReference>
<dbReference type="PANTHER" id="PTHR43364:SF1">
    <property type="entry name" value="OXIDOREDUCTASE YDHF"/>
    <property type="match status" value="1"/>
</dbReference>
<organism evidence="2 3">
    <name type="scientific">Streptococcus sanguinis</name>
    <dbReference type="NCBI Taxonomy" id="1305"/>
    <lineage>
        <taxon>Bacteria</taxon>
        <taxon>Bacillati</taxon>
        <taxon>Bacillota</taxon>
        <taxon>Bacilli</taxon>
        <taxon>Lactobacillales</taxon>
        <taxon>Streptococcaceae</taxon>
        <taxon>Streptococcus</taxon>
    </lineage>
</organism>
<dbReference type="RefSeq" id="WP_072073324.1">
    <property type="nucleotide sequence ID" value="NZ_CDMW01000001.1"/>
</dbReference>
<evidence type="ECO:0000313" key="2">
    <source>
        <dbReference type="EMBL" id="CEL89514.1"/>
    </source>
</evidence>
<dbReference type="GO" id="GO:0005829">
    <property type="term" value="C:cytosol"/>
    <property type="evidence" value="ECO:0007669"/>
    <property type="project" value="TreeGrafter"/>
</dbReference>
<dbReference type="Gene3D" id="3.20.20.100">
    <property type="entry name" value="NADP-dependent oxidoreductase domain"/>
    <property type="match status" value="1"/>
</dbReference>
<gene>
    <name evidence="2" type="ORF">SSV_0191</name>
</gene>
<name>A0A0B7GIK1_STRSA</name>
<evidence type="ECO:0000313" key="3">
    <source>
        <dbReference type="Proteomes" id="UP000183504"/>
    </source>
</evidence>
<dbReference type="InterPro" id="IPR036812">
    <property type="entry name" value="NAD(P)_OxRdtase_dom_sf"/>
</dbReference>
<reference evidence="2 3" key="1">
    <citation type="submission" date="2015-01" db="EMBL/GenBank/DDBJ databases">
        <authorList>
            <person name="Pelicic Vladimir"/>
        </authorList>
    </citation>
    <scope>NUCLEOTIDE SEQUENCE [LARGE SCALE GENOMIC DNA]</scope>
    <source>
        <strain evidence="2 3">2908</strain>
    </source>
</reference>
<dbReference type="GO" id="GO:0016491">
    <property type="term" value="F:oxidoreductase activity"/>
    <property type="evidence" value="ECO:0007669"/>
    <property type="project" value="UniProtKB-KW"/>
</dbReference>
<keyword evidence="2" id="KW-0560">Oxidoreductase</keyword>